<keyword evidence="1" id="KW-0732">Signal</keyword>
<dbReference type="HOGENOM" id="CLU_068449_4_0_5"/>
<reference evidence="3 4" key="1">
    <citation type="submission" date="2013-03" db="EMBL/GenBank/DDBJ databases">
        <authorList>
            <person name="Fiebig A."/>
            <person name="Goeker M."/>
            <person name="Klenk H.-P.P."/>
        </authorList>
    </citation>
    <scope>NUCLEOTIDE SEQUENCE [LARGE SCALE GENOMIC DNA]</scope>
    <source>
        <strain evidence="3 4">DSM 17492</strain>
    </source>
</reference>
<comment type="caution">
    <text evidence="3">The sequence shown here is derived from an EMBL/GenBank/DDBJ whole genome shotgun (WGS) entry which is preliminary data.</text>
</comment>
<dbReference type="eggNOG" id="COG3040">
    <property type="taxonomic scope" value="Bacteria"/>
</dbReference>
<evidence type="ECO:0000259" key="2">
    <source>
        <dbReference type="Pfam" id="PF08212"/>
    </source>
</evidence>
<sequence length="163" mass="16649">MAALSALALLAACGAVEAPDPAPVFRAADTPIASSLRGAADDLGGDWVVTAAYPGGPVAPGDRVTLQLDAAGAGVARLVGADAARLVPVTAQGRGRFEIGGQPWWLLWADDDFRTAVIGAPGGAYGWIMDRPGQAGADRARAAREMLDFNSYDTDALTTAREG</sequence>
<dbReference type="AlphaFoldDB" id="A0A017H9V1"/>
<keyword evidence="4" id="KW-1185">Reference proteome</keyword>
<feature type="domain" description="Lipocalin/cytosolic fatty-acid binding" evidence="2">
    <location>
        <begin position="102"/>
        <end position="160"/>
    </location>
</feature>
<name>A0A017H9V1_9RHOB</name>
<gene>
    <name evidence="3" type="ORF">Lokhon_02582</name>
</gene>
<evidence type="ECO:0000256" key="1">
    <source>
        <dbReference type="SAM" id="SignalP"/>
    </source>
</evidence>
<feature type="chain" id="PRO_5001495824" evidence="1">
    <location>
        <begin position="19"/>
        <end position="163"/>
    </location>
</feature>
<proteinExistence type="predicted"/>
<dbReference type="Pfam" id="PF08212">
    <property type="entry name" value="Lipocalin_2"/>
    <property type="match status" value="1"/>
</dbReference>
<dbReference type="EMBL" id="APGJ01000007">
    <property type="protein sequence ID" value="EYD70938.1"/>
    <property type="molecule type" value="Genomic_DNA"/>
</dbReference>
<dbReference type="InterPro" id="IPR012674">
    <property type="entry name" value="Calycin"/>
</dbReference>
<evidence type="ECO:0000313" key="4">
    <source>
        <dbReference type="Proteomes" id="UP000025047"/>
    </source>
</evidence>
<dbReference type="Proteomes" id="UP000025047">
    <property type="component" value="Unassembled WGS sequence"/>
</dbReference>
<dbReference type="STRING" id="1122180.Lokhon_02582"/>
<dbReference type="PATRIC" id="fig|1122180.6.peg.2566"/>
<dbReference type="Gene3D" id="2.40.128.20">
    <property type="match status" value="1"/>
</dbReference>
<feature type="signal peptide" evidence="1">
    <location>
        <begin position="1"/>
        <end position="18"/>
    </location>
</feature>
<organism evidence="3 4">
    <name type="scientific">Limimaricola hongkongensis DSM 17492</name>
    <dbReference type="NCBI Taxonomy" id="1122180"/>
    <lineage>
        <taxon>Bacteria</taxon>
        <taxon>Pseudomonadati</taxon>
        <taxon>Pseudomonadota</taxon>
        <taxon>Alphaproteobacteria</taxon>
        <taxon>Rhodobacterales</taxon>
        <taxon>Paracoccaceae</taxon>
        <taxon>Limimaricola</taxon>
    </lineage>
</organism>
<accession>A0A017H9V1</accession>
<dbReference type="InterPro" id="IPR000566">
    <property type="entry name" value="Lipocln_cytosolic_FA-bd_dom"/>
</dbReference>
<protein>
    <submittedName>
        <fullName evidence="3">Bacterial lipocalin</fullName>
    </submittedName>
</protein>
<evidence type="ECO:0000313" key="3">
    <source>
        <dbReference type="EMBL" id="EYD70938.1"/>
    </source>
</evidence>